<accession>A0A6J7XHP8</accession>
<organism evidence="9">
    <name type="scientific">uncultured Caudovirales phage</name>
    <dbReference type="NCBI Taxonomy" id="2100421"/>
    <lineage>
        <taxon>Viruses</taxon>
        <taxon>Duplodnaviria</taxon>
        <taxon>Heunggongvirae</taxon>
        <taxon>Uroviricota</taxon>
        <taxon>Caudoviricetes</taxon>
        <taxon>Peduoviridae</taxon>
        <taxon>Maltschvirus</taxon>
        <taxon>Maltschvirus maltsch</taxon>
    </lineage>
</organism>
<dbReference type="Gene3D" id="3.90.120.10">
    <property type="entry name" value="DNA Methylase, subunit A, domain 2"/>
    <property type="match status" value="1"/>
</dbReference>
<dbReference type="GO" id="GO:0008168">
    <property type="term" value="F:methyltransferase activity"/>
    <property type="evidence" value="ECO:0007669"/>
    <property type="project" value="UniProtKB-KW"/>
</dbReference>
<dbReference type="EMBL" id="LR798401">
    <property type="protein sequence ID" value="CAB5229399.1"/>
    <property type="molecule type" value="Genomic_DNA"/>
</dbReference>
<comment type="similarity">
    <text evidence="7">Belongs to the class I-like SAM-binding methyltransferase superfamily. C5-methyltransferase family.</text>
</comment>
<dbReference type="Gene3D" id="3.40.50.150">
    <property type="entry name" value="Vaccinia Virus protein VP39"/>
    <property type="match status" value="1"/>
</dbReference>
<dbReference type="Gene3D" id="3.90.120.30">
    <property type="match status" value="1"/>
</dbReference>
<proteinExistence type="inferred from homology"/>
<keyword evidence="6" id="KW-1258">Restriction-modification system evasion by virus</keyword>
<dbReference type="GO" id="GO:0052170">
    <property type="term" value="P:symbiont-mediated suppression of host innate immune response"/>
    <property type="evidence" value="ECO:0007669"/>
    <property type="project" value="UniProtKB-KW"/>
</dbReference>
<dbReference type="Pfam" id="PF00145">
    <property type="entry name" value="DNA_methylase"/>
    <property type="match status" value="1"/>
</dbReference>
<evidence type="ECO:0000256" key="5">
    <source>
        <dbReference type="ARBA" id="ARBA00023280"/>
    </source>
</evidence>
<sequence>MNVLSLFDGMSCCQLALKKAGIKVDNYFASEIDKYAIKVTQANFPNTIQLGSVTELKGDSLPKIDLIAGGSPCQGFSFAGKGLNFDDPRSKLFFEFVRLVKECKPKYFLLENVMMEKWCQNVISKELGINPIKINSALVSAQNRERLYWTNIKSESFGLFGDLHCAIPQPKDKGIFLKDILQSEVDEKYYLSDKMMNYLNTRKANYNNGKINYKTESDKASCINASSGAIDISDNIIVANIKSVNEKASCFTAGGNSGGLHSQMDLIVHNMLPRSGDPTKGGTGHITRSDGKTYCLDTGNTNAVEFKENYLQWDVSGKGYNSQQNRAYYEDGRAGTLGANSDSKVILNQKKIRRLTEVECERLQTVPDNYTNHVSSTQRYRMLGNGWTISVIAHIFKYLNATNENE</sequence>
<gene>
    <name evidence="8" type="ORF">UFOVP1015_18</name>
    <name evidence="9" type="ORF">UFOVP1551_49</name>
</gene>
<evidence type="ECO:0000313" key="8">
    <source>
        <dbReference type="EMBL" id="CAB4177925.1"/>
    </source>
</evidence>
<evidence type="ECO:0000256" key="6">
    <source>
        <dbReference type="ARBA" id="ARBA00033479"/>
    </source>
</evidence>
<dbReference type="InterPro" id="IPR018117">
    <property type="entry name" value="C5_DNA_meth_AS"/>
</dbReference>
<protein>
    <submittedName>
        <fullName evidence="9">Dcm Site-specific DNA methylase</fullName>
    </submittedName>
</protein>
<dbReference type="GO" id="GO:0099018">
    <property type="term" value="P:symbiont-mediated evasion of host restriction-modification system"/>
    <property type="evidence" value="ECO:0007669"/>
    <property type="project" value="UniProtKB-KW"/>
</dbReference>
<keyword evidence="3 7" id="KW-0808">Transferase</keyword>
<keyword evidence="5" id="KW-0899">Viral immunoevasion</keyword>
<name>A0A6J7XHP8_9CAUD</name>
<dbReference type="InterPro" id="IPR001525">
    <property type="entry name" value="C5_MeTfrase"/>
</dbReference>
<keyword evidence="1 7" id="KW-0489">Methyltransferase</keyword>
<evidence type="ECO:0000313" key="9">
    <source>
        <dbReference type="EMBL" id="CAB5229399.1"/>
    </source>
</evidence>
<dbReference type="InterPro" id="IPR029063">
    <property type="entry name" value="SAM-dependent_MTases_sf"/>
</dbReference>
<evidence type="ECO:0000256" key="1">
    <source>
        <dbReference type="ARBA" id="ARBA00022603"/>
    </source>
</evidence>
<dbReference type="PROSITE" id="PS00094">
    <property type="entry name" value="C5_MTASE_1"/>
    <property type="match status" value="1"/>
</dbReference>
<keyword evidence="2" id="KW-0945">Host-virus interaction</keyword>
<keyword evidence="2" id="KW-1090">Inhibition of host innate immune response by virus</keyword>
<dbReference type="PANTHER" id="PTHR46098">
    <property type="entry name" value="TRNA (CYTOSINE(38)-C(5))-METHYLTRANSFERASE"/>
    <property type="match status" value="1"/>
</dbReference>
<dbReference type="SUPFAM" id="SSF53335">
    <property type="entry name" value="S-adenosyl-L-methionine-dependent methyltransferases"/>
    <property type="match status" value="1"/>
</dbReference>
<feature type="active site" evidence="7">
    <location>
        <position position="73"/>
    </location>
</feature>
<keyword evidence="4 7" id="KW-0949">S-adenosyl-L-methionine</keyword>
<dbReference type="InterPro" id="IPR050750">
    <property type="entry name" value="C5-MTase"/>
</dbReference>
<dbReference type="PROSITE" id="PS51679">
    <property type="entry name" value="SAM_MT_C5"/>
    <property type="match status" value="1"/>
</dbReference>
<dbReference type="NCBIfam" id="TIGR00675">
    <property type="entry name" value="dcm"/>
    <property type="match status" value="1"/>
</dbReference>
<evidence type="ECO:0000256" key="4">
    <source>
        <dbReference type="ARBA" id="ARBA00022691"/>
    </source>
</evidence>
<evidence type="ECO:0000256" key="2">
    <source>
        <dbReference type="ARBA" id="ARBA00022632"/>
    </source>
</evidence>
<evidence type="ECO:0000256" key="3">
    <source>
        <dbReference type="ARBA" id="ARBA00022679"/>
    </source>
</evidence>
<evidence type="ECO:0000256" key="7">
    <source>
        <dbReference type="PROSITE-ProRule" id="PRU01016"/>
    </source>
</evidence>
<dbReference type="GO" id="GO:0032259">
    <property type="term" value="P:methylation"/>
    <property type="evidence" value="ECO:0007669"/>
    <property type="project" value="UniProtKB-KW"/>
</dbReference>
<dbReference type="EMBL" id="LR796962">
    <property type="protein sequence ID" value="CAB4177925.1"/>
    <property type="molecule type" value="Genomic_DNA"/>
</dbReference>
<dbReference type="PANTHER" id="PTHR46098:SF1">
    <property type="entry name" value="TRNA (CYTOSINE(38)-C(5))-METHYLTRANSFERASE"/>
    <property type="match status" value="1"/>
</dbReference>
<reference evidence="9" key="1">
    <citation type="submission" date="2020-05" db="EMBL/GenBank/DDBJ databases">
        <authorList>
            <person name="Chiriac C."/>
            <person name="Salcher M."/>
            <person name="Ghai R."/>
            <person name="Kavagutti S V."/>
        </authorList>
    </citation>
    <scope>NUCLEOTIDE SEQUENCE</scope>
</reference>